<dbReference type="EMBL" id="UXAV01000039">
    <property type="protein sequence ID" value="VDC27568.1"/>
    <property type="molecule type" value="Genomic_DNA"/>
</dbReference>
<evidence type="ECO:0000256" key="3">
    <source>
        <dbReference type="SAM" id="Coils"/>
    </source>
</evidence>
<feature type="transmembrane region" description="Helical" evidence="4">
    <location>
        <begin position="115"/>
        <end position="134"/>
    </location>
</feature>
<feature type="coiled-coil region" evidence="3">
    <location>
        <begin position="449"/>
        <end position="479"/>
    </location>
</feature>
<keyword evidence="7" id="KW-1185">Reference proteome</keyword>
<reference evidence="6 7" key="1">
    <citation type="submission" date="2018-11" db="EMBL/GenBank/DDBJ databases">
        <authorList>
            <person name="Criscuolo A."/>
        </authorList>
    </citation>
    <scope>NUCLEOTIDE SEQUENCE [LARGE SCALE GENOMIC DNA]</scope>
    <source>
        <strain evidence="6">ATB-66</strain>
    </source>
</reference>
<dbReference type="PANTHER" id="PTHR32089:SF112">
    <property type="entry name" value="LYSOZYME-LIKE PROTEIN-RELATED"/>
    <property type="match status" value="1"/>
</dbReference>
<sequence length="489" mass="53485">MITINQLKQEDWLRKNRIMMLGFALAAGLGLLAQLIQQSALAIQLSVAIPFVFSIIFFSISRKVAVISTVLPYLLLMMNFAIAMGVIFFSEANLGSIGIIILLLVLGSIHGKMPILVFGFVLSFVAMVTNNLLFTAPELVGVSGKNLLLLHFLAGLVLFLLVRQNGRVFKHVEQLVELTETKVAEEEALAFRLDGAVEKITANLAYLRSNSEIAATSQIDMLSAVNDVSVGSQHQADYISDIAENAEQTHDSVQQMAKELEQVVIQANEAGSKAETGTVTISKLKTSTDSFSTFFKDLTETFSVLSEKIDETNAFAGSIKKITEQTNLLALNASIEAARAGEHGKGFAVVADEIRKLAGLTNETLKKIDTNLNEVNSYNELAVGKLASGMKQVATQATAADESKASFEDLFETMHKLQEVLSTFMDDFDTISVNSEAIRERTMEFAAIVEESTATVEELNATLTELTEEQQQIARYINETHEEAVQIQK</sequence>
<evidence type="ECO:0000313" key="7">
    <source>
        <dbReference type="Proteomes" id="UP000270468"/>
    </source>
</evidence>
<feature type="transmembrane region" description="Helical" evidence="4">
    <location>
        <begin position="18"/>
        <end position="36"/>
    </location>
</feature>
<evidence type="ECO:0000256" key="1">
    <source>
        <dbReference type="ARBA" id="ARBA00023224"/>
    </source>
</evidence>
<name>A0A3P5XG48_9BACL</name>
<evidence type="ECO:0000313" key="6">
    <source>
        <dbReference type="EMBL" id="VDC27568.1"/>
    </source>
</evidence>
<feature type="coiled-coil region" evidence="3">
    <location>
        <begin position="243"/>
        <end position="270"/>
    </location>
</feature>
<feature type="transmembrane region" description="Helical" evidence="4">
    <location>
        <begin position="70"/>
        <end position="88"/>
    </location>
</feature>
<dbReference type="Gene3D" id="1.10.287.950">
    <property type="entry name" value="Methyl-accepting chemotaxis protein"/>
    <property type="match status" value="1"/>
</dbReference>
<accession>A0A3P5XG48</accession>
<gene>
    <name evidence="6" type="primary">mcp2</name>
    <name evidence="6" type="ORF">FILTAD_01658</name>
</gene>
<organism evidence="6 7">
    <name type="scientific">Filibacter tadaridae</name>
    <dbReference type="NCBI Taxonomy" id="2483811"/>
    <lineage>
        <taxon>Bacteria</taxon>
        <taxon>Bacillati</taxon>
        <taxon>Bacillota</taxon>
        <taxon>Bacilli</taxon>
        <taxon>Bacillales</taxon>
        <taxon>Caryophanaceae</taxon>
        <taxon>Filibacter</taxon>
    </lineage>
</organism>
<dbReference type="AlphaFoldDB" id="A0A3P5XG48"/>
<dbReference type="GO" id="GO:0007165">
    <property type="term" value="P:signal transduction"/>
    <property type="evidence" value="ECO:0007669"/>
    <property type="project" value="UniProtKB-KW"/>
</dbReference>
<keyword evidence="4" id="KW-0472">Membrane</keyword>
<feature type="transmembrane region" description="Helical" evidence="4">
    <location>
        <begin position="42"/>
        <end position="58"/>
    </location>
</feature>
<dbReference type="Pfam" id="PF00015">
    <property type="entry name" value="MCPsignal"/>
    <property type="match status" value="1"/>
</dbReference>
<protein>
    <submittedName>
        <fullName evidence="6">Methyl-accepting chemotaxis protein 2</fullName>
    </submittedName>
</protein>
<dbReference type="SUPFAM" id="SSF58104">
    <property type="entry name" value="Methyl-accepting chemotaxis protein (MCP) signaling domain"/>
    <property type="match status" value="1"/>
</dbReference>
<dbReference type="PANTHER" id="PTHR32089">
    <property type="entry name" value="METHYL-ACCEPTING CHEMOTAXIS PROTEIN MCPB"/>
    <property type="match status" value="1"/>
</dbReference>
<feature type="domain" description="Methyl-accepting transducer" evidence="5">
    <location>
        <begin position="210"/>
        <end position="460"/>
    </location>
</feature>
<evidence type="ECO:0000256" key="4">
    <source>
        <dbReference type="SAM" id="Phobius"/>
    </source>
</evidence>
<dbReference type="SMART" id="SM00283">
    <property type="entry name" value="MA"/>
    <property type="match status" value="1"/>
</dbReference>
<dbReference type="PROSITE" id="PS50111">
    <property type="entry name" value="CHEMOTAXIS_TRANSDUC_2"/>
    <property type="match status" value="1"/>
</dbReference>
<proteinExistence type="predicted"/>
<keyword evidence="3" id="KW-0175">Coiled coil</keyword>
<evidence type="ECO:0000256" key="2">
    <source>
        <dbReference type="PROSITE-ProRule" id="PRU00284"/>
    </source>
</evidence>
<feature type="transmembrane region" description="Helical" evidence="4">
    <location>
        <begin position="146"/>
        <end position="162"/>
    </location>
</feature>
<evidence type="ECO:0000259" key="5">
    <source>
        <dbReference type="PROSITE" id="PS50111"/>
    </source>
</evidence>
<keyword evidence="1 2" id="KW-0807">Transducer</keyword>
<dbReference type="Proteomes" id="UP000270468">
    <property type="component" value="Unassembled WGS sequence"/>
</dbReference>
<keyword evidence="4" id="KW-1133">Transmembrane helix</keyword>
<keyword evidence="4" id="KW-0812">Transmembrane</keyword>
<dbReference type="InterPro" id="IPR004089">
    <property type="entry name" value="MCPsignal_dom"/>
</dbReference>
<dbReference type="GO" id="GO:0016020">
    <property type="term" value="C:membrane"/>
    <property type="evidence" value="ECO:0007669"/>
    <property type="project" value="InterPro"/>
</dbReference>
<dbReference type="RefSeq" id="WP_203229677.1">
    <property type="nucleotide sequence ID" value="NZ_CBCRXF010000021.1"/>
</dbReference>
<feature type="transmembrane region" description="Helical" evidence="4">
    <location>
        <begin position="94"/>
        <end position="110"/>
    </location>
</feature>